<reference evidence="3 4" key="1">
    <citation type="journal article" date="2018" name="Cell">
        <title>The Chara Genome: Secondary Complexity and Implications for Plant Terrestrialization.</title>
        <authorList>
            <person name="Nishiyama T."/>
            <person name="Sakayama H."/>
            <person name="Vries J.D."/>
            <person name="Buschmann H."/>
            <person name="Saint-Marcoux D."/>
            <person name="Ullrich K.K."/>
            <person name="Haas F.B."/>
            <person name="Vanderstraeten L."/>
            <person name="Becker D."/>
            <person name="Lang D."/>
            <person name="Vosolsobe S."/>
            <person name="Rombauts S."/>
            <person name="Wilhelmsson P.K.I."/>
            <person name="Janitza P."/>
            <person name="Kern R."/>
            <person name="Heyl A."/>
            <person name="Rumpler F."/>
            <person name="Villalobos L.I.A.C."/>
            <person name="Clay J.M."/>
            <person name="Skokan R."/>
            <person name="Toyoda A."/>
            <person name="Suzuki Y."/>
            <person name="Kagoshima H."/>
            <person name="Schijlen E."/>
            <person name="Tajeshwar N."/>
            <person name="Catarino B."/>
            <person name="Hetherington A.J."/>
            <person name="Saltykova A."/>
            <person name="Bonnot C."/>
            <person name="Breuninger H."/>
            <person name="Symeonidi A."/>
            <person name="Radhakrishnan G.V."/>
            <person name="Van Nieuwerburgh F."/>
            <person name="Deforce D."/>
            <person name="Chang C."/>
            <person name="Karol K.G."/>
            <person name="Hedrich R."/>
            <person name="Ulvskov P."/>
            <person name="Glockner G."/>
            <person name="Delwiche C.F."/>
            <person name="Petrasek J."/>
            <person name="Van de Peer Y."/>
            <person name="Friml J."/>
            <person name="Beilby M."/>
            <person name="Dolan L."/>
            <person name="Kohara Y."/>
            <person name="Sugano S."/>
            <person name="Fujiyama A."/>
            <person name="Delaux P.-M."/>
            <person name="Quint M."/>
            <person name="TheiBen G."/>
            <person name="Hagemann M."/>
            <person name="Harholt J."/>
            <person name="Dunand C."/>
            <person name="Zachgo S."/>
            <person name="Langdale J."/>
            <person name="Maumus F."/>
            <person name="Straeten D.V.D."/>
            <person name="Gould S.B."/>
            <person name="Rensing S.A."/>
        </authorList>
    </citation>
    <scope>NUCLEOTIDE SEQUENCE [LARGE SCALE GENOMIC DNA]</scope>
    <source>
        <strain evidence="3 4">S276</strain>
    </source>
</reference>
<dbReference type="EMBL" id="BFEA01000134">
    <property type="protein sequence ID" value="GBG70646.1"/>
    <property type="molecule type" value="Genomic_DNA"/>
</dbReference>
<name>A0A388KKS5_CHABU</name>
<evidence type="ECO:0000256" key="1">
    <source>
        <dbReference type="SAM" id="MobiDB-lite"/>
    </source>
</evidence>
<comment type="caution">
    <text evidence="3">The sequence shown here is derived from an EMBL/GenBank/DDBJ whole genome shotgun (WGS) entry which is preliminary data.</text>
</comment>
<evidence type="ECO:0000313" key="3">
    <source>
        <dbReference type="EMBL" id="GBG70646.1"/>
    </source>
</evidence>
<keyword evidence="2" id="KW-1133">Transmembrane helix</keyword>
<feature type="region of interest" description="Disordered" evidence="1">
    <location>
        <begin position="286"/>
        <end position="312"/>
    </location>
</feature>
<keyword evidence="2" id="KW-0812">Transmembrane</keyword>
<feature type="compositionally biased region" description="Low complexity" evidence="1">
    <location>
        <begin position="214"/>
        <end position="227"/>
    </location>
</feature>
<dbReference type="Proteomes" id="UP000265515">
    <property type="component" value="Unassembled WGS sequence"/>
</dbReference>
<feature type="region of interest" description="Disordered" evidence="1">
    <location>
        <begin position="54"/>
        <end position="131"/>
    </location>
</feature>
<protein>
    <submittedName>
        <fullName evidence="3">Uncharacterized protein</fullName>
    </submittedName>
</protein>
<feature type="compositionally biased region" description="Polar residues" evidence="1">
    <location>
        <begin position="202"/>
        <end position="213"/>
    </location>
</feature>
<proteinExistence type="predicted"/>
<evidence type="ECO:0000256" key="2">
    <source>
        <dbReference type="SAM" id="Phobius"/>
    </source>
</evidence>
<dbReference type="Gramene" id="GBG70646">
    <property type="protein sequence ID" value="GBG70646"/>
    <property type="gene ID" value="CBR_g7948"/>
</dbReference>
<keyword evidence="4" id="KW-1185">Reference proteome</keyword>
<dbReference type="AlphaFoldDB" id="A0A388KKS5"/>
<feature type="region of interest" description="Disordered" evidence="1">
    <location>
        <begin position="462"/>
        <end position="490"/>
    </location>
</feature>
<feature type="compositionally biased region" description="Gly residues" evidence="1">
    <location>
        <begin position="357"/>
        <end position="367"/>
    </location>
</feature>
<gene>
    <name evidence="3" type="ORF">CBR_g7948</name>
</gene>
<sequence length="586" mass="62655">MGDVFRRLPLLVLVVLLLVLVVLFHVCVVGIVPRRGRRRRCAKKDVNMDGRQAVCRSVGGEGGGQRAGQSPSRGSRAVERSEYAHLPPHLQPLPDTSDEEEDDRRSRAVPLGSGSTQEWKATELCGSREPSYGQSYTQLLQQGLSRDEGNGGVNLMFGLCSGRSSSSTRTVQVDNRPDDDGGQVTVVARPSKSPASSVCVASGNNRDPRTQQYRAPSASRGASARPSWMLSPSPLSDNSSAARNRGECGEHDCGIEERGDGRDGREVWEEQRRMLHPRRQESITRGVQRLRVVDDENDGDTPDVGGNDQDLNDDDCGVGEDDAGQVLPSKQSTMGGKGRRAKVSVCNGRRGKKAMGKGSGVKAGGDAEGGRNGHRVRSYEVARMEVVGCEAKAEEGGRGEGGRTVRGEVGQFDAAVQEGAPVSGKQDFFQFTGKERLSKGFSFNMDRAVYDEILGSTAKSHTINPKNVADTGAPGGVRLPSVNSGDPESVGDRDAAVIASMHRSFDARRHMVQAATAITDKLVKPPITLLAPPLYIPDWASIGVKFSHDATLSSPMEAQKLDWLDTGPPEDGNDAAVNDDMSAGGS</sequence>
<feature type="compositionally biased region" description="Basic and acidic residues" evidence="1">
    <location>
        <begin position="244"/>
        <end position="264"/>
    </location>
</feature>
<organism evidence="3 4">
    <name type="scientific">Chara braunii</name>
    <name type="common">Braun's stonewort</name>
    <dbReference type="NCBI Taxonomy" id="69332"/>
    <lineage>
        <taxon>Eukaryota</taxon>
        <taxon>Viridiplantae</taxon>
        <taxon>Streptophyta</taxon>
        <taxon>Charophyceae</taxon>
        <taxon>Charales</taxon>
        <taxon>Characeae</taxon>
        <taxon>Chara</taxon>
    </lineage>
</organism>
<evidence type="ECO:0000313" key="4">
    <source>
        <dbReference type="Proteomes" id="UP000265515"/>
    </source>
</evidence>
<feature type="compositionally biased region" description="Polar residues" evidence="1">
    <location>
        <begin position="162"/>
        <end position="173"/>
    </location>
</feature>
<feature type="compositionally biased region" description="Polar residues" evidence="1">
    <location>
        <begin position="233"/>
        <end position="242"/>
    </location>
</feature>
<accession>A0A388KKS5</accession>
<feature type="transmembrane region" description="Helical" evidence="2">
    <location>
        <begin position="12"/>
        <end position="33"/>
    </location>
</feature>
<feature type="region of interest" description="Disordered" evidence="1">
    <location>
        <begin position="161"/>
        <end position="264"/>
    </location>
</feature>
<feature type="region of interest" description="Disordered" evidence="1">
    <location>
        <begin position="559"/>
        <end position="586"/>
    </location>
</feature>
<dbReference type="OrthoDB" id="1865198at2759"/>
<feature type="region of interest" description="Disordered" evidence="1">
    <location>
        <begin position="324"/>
        <end position="372"/>
    </location>
</feature>
<keyword evidence="2" id="KW-0472">Membrane</keyword>